<dbReference type="Pfam" id="PF01943">
    <property type="entry name" value="Polysacc_synt"/>
    <property type="match status" value="1"/>
</dbReference>
<dbReference type="InterPro" id="IPR002797">
    <property type="entry name" value="Polysacc_synth"/>
</dbReference>
<reference evidence="7 8" key="1">
    <citation type="submission" date="2019-08" db="EMBL/GenBank/DDBJ databases">
        <title>Genomes of Antarctic Bizionia species.</title>
        <authorList>
            <person name="Bowman J.P."/>
        </authorList>
    </citation>
    <scope>NUCLEOTIDE SEQUENCE [LARGE SCALE GENOMIC DNA]</scope>
    <source>
        <strain evidence="7 8">APA-1</strain>
    </source>
</reference>
<organism evidence="7 8">
    <name type="scientific">Bizionia algoritergicola</name>
    <dbReference type="NCBI Taxonomy" id="291187"/>
    <lineage>
        <taxon>Bacteria</taxon>
        <taxon>Pseudomonadati</taxon>
        <taxon>Bacteroidota</taxon>
        <taxon>Flavobacteriia</taxon>
        <taxon>Flavobacteriales</taxon>
        <taxon>Flavobacteriaceae</taxon>
        <taxon>Bizionia</taxon>
    </lineage>
</organism>
<feature type="transmembrane region" description="Helical" evidence="6">
    <location>
        <begin position="157"/>
        <end position="179"/>
    </location>
</feature>
<dbReference type="Proteomes" id="UP000324358">
    <property type="component" value="Unassembled WGS sequence"/>
</dbReference>
<dbReference type="PANTHER" id="PTHR30250">
    <property type="entry name" value="PST FAMILY PREDICTED COLANIC ACID TRANSPORTER"/>
    <property type="match status" value="1"/>
</dbReference>
<dbReference type="RefSeq" id="WP_148367236.1">
    <property type="nucleotide sequence ID" value="NZ_VSKL01000001.1"/>
</dbReference>
<sequence length="432" mass="48715">MISLNSNKKEILDKGLKVFSIRVFGYGFGFLFTWILANKYGAKVQGVFSIAFLFLSIGAMIAKLGVETSIVKWIASTTEISQKKYIYFKSIKLILVSSIIVGTILFFMAPLIAKMYQKPDVESSIRIAALAIPFLSILDVSGSFFKGERKTNTFGMYFHFLKFLIPFVVLMVFYLLSYTVIGIPIIAYLIGLFFTATIIFIHVLSIVQKGTFVKYQEFSFKFLLLESYPMMISSAIVMIMGWSDIFILGFYVSEEKIGVYSTSIKIATLVAFVYNAIATILTPKIAAFYHNNQLNELKDTVAFSAKAMFLCGIPIFVFIFIFSENILGMFGKEYITGKNVLRILLIAQLTNVLTGAVGPMMQMTGKQKKLQSFILISLIFNIMLSLILVNFYSLEGVAIGSAFGMILWNLLGAVYIKKHYKIKTYYNIYRSD</sequence>
<keyword evidence="4 6" id="KW-1133">Transmembrane helix</keyword>
<feature type="transmembrane region" description="Helical" evidence="6">
    <location>
        <begin position="46"/>
        <end position="66"/>
    </location>
</feature>
<comment type="subcellular location">
    <subcellularLocation>
        <location evidence="1">Cell membrane</location>
        <topology evidence="1">Multi-pass membrane protein</topology>
    </subcellularLocation>
</comment>
<evidence type="ECO:0000256" key="4">
    <source>
        <dbReference type="ARBA" id="ARBA00022989"/>
    </source>
</evidence>
<feature type="transmembrane region" description="Helical" evidence="6">
    <location>
        <begin position="398"/>
        <end position="416"/>
    </location>
</feature>
<keyword evidence="8" id="KW-1185">Reference proteome</keyword>
<feature type="transmembrane region" description="Helical" evidence="6">
    <location>
        <begin position="343"/>
        <end position="361"/>
    </location>
</feature>
<dbReference type="EMBL" id="VSKL01000001">
    <property type="protein sequence ID" value="TYB75071.1"/>
    <property type="molecule type" value="Genomic_DNA"/>
</dbReference>
<feature type="transmembrane region" description="Helical" evidence="6">
    <location>
        <begin position="228"/>
        <end position="252"/>
    </location>
</feature>
<name>A0A5D0R2N2_9FLAO</name>
<dbReference type="PANTHER" id="PTHR30250:SF11">
    <property type="entry name" value="O-ANTIGEN TRANSPORTER-RELATED"/>
    <property type="match status" value="1"/>
</dbReference>
<feature type="transmembrane region" description="Helical" evidence="6">
    <location>
        <begin position="264"/>
        <end position="289"/>
    </location>
</feature>
<evidence type="ECO:0000313" key="7">
    <source>
        <dbReference type="EMBL" id="TYB75071.1"/>
    </source>
</evidence>
<evidence type="ECO:0000256" key="3">
    <source>
        <dbReference type="ARBA" id="ARBA00022692"/>
    </source>
</evidence>
<feature type="transmembrane region" description="Helical" evidence="6">
    <location>
        <begin position="185"/>
        <end position="207"/>
    </location>
</feature>
<evidence type="ECO:0000256" key="6">
    <source>
        <dbReference type="SAM" id="Phobius"/>
    </source>
</evidence>
<feature type="transmembrane region" description="Helical" evidence="6">
    <location>
        <begin position="373"/>
        <end position="392"/>
    </location>
</feature>
<gene>
    <name evidence="7" type="ORF">ES675_02760</name>
</gene>
<dbReference type="CDD" id="cd13128">
    <property type="entry name" value="MATE_Wzx_like"/>
    <property type="match status" value="1"/>
</dbReference>
<keyword evidence="5 6" id="KW-0472">Membrane</keyword>
<dbReference type="OrthoDB" id="824226at2"/>
<proteinExistence type="predicted"/>
<dbReference type="AlphaFoldDB" id="A0A5D0R2N2"/>
<accession>A0A5D0R2N2</accession>
<evidence type="ECO:0000256" key="2">
    <source>
        <dbReference type="ARBA" id="ARBA00022475"/>
    </source>
</evidence>
<feature type="transmembrane region" description="Helical" evidence="6">
    <location>
        <begin position="125"/>
        <end position="145"/>
    </location>
</feature>
<feature type="transmembrane region" description="Helical" evidence="6">
    <location>
        <begin position="93"/>
        <end position="113"/>
    </location>
</feature>
<evidence type="ECO:0000256" key="5">
    <source>
        <dbReference type="ARBA" id="ARBA00023136"/>
    </source>
</evidence>
<dbReference type="InterPro" id="IPR050833">
    <property type="entry name" value="Poly_Biosynth_Transport"/>
</dbReference>
<feature type="transmembrane region" description="Helical" evidence="6">
    <location>
        <begin position="301"/>
        <end position="323"/>
    </location>
</feature>
<keyword evidence="2" id="KW-1003">Cell membrane</keyword>
<keyword evidence="3 6" id="KW-0812">Transmembrane</keyword>
<evidence type="ECO:0000256" key="1">
    <source>
        <dbReference type="ARBA" id="ARBA00004651"/>
    </source>
</evidence>
<dbReference type="GO" id="GO:0005886">
    <property type="term" value="C:plasma membrane"/>
    <property type="evidence" value="ECO:0007669"/>
    <property type="project" value="UniProtKB-SubCell"/>
</dbReference>
<comment type="caution">
    <text evidence="7">The sequence shown here is derived from an EMBL/GenBank/DDBJ whole genome shotgun (WGS) entry which is preliminary data.</text>
</comment>
<feature type="transmembrane region" description="Helical" evidence="6">
    <location>
        <begin position="21"/>
        <end position="40"/>
    </location>
</feature>
<evidence type="ECO:0000313" key="8">
    <source>
        <dbReference type="Proteomes" id="UP000324358"/>
    </source>
</evidence>
<protein>
    <submittedName>
        <fullName evidence="7">Flippase</fullName>
    </submittedName>
</protein>